<dbReference type="Gene3D" id="3.30.160.60">
    <property type="entry name" value="Classic Zinc Finger"/>
    <property type="match status" value="2"/>
</dbReference>
<keyword evidence="4" id="KW-1185">Reference proteome</keyword>
<dbReference type="SUPFAM" id="SSF57667">
    <property type="entry name" value="beta-beta-alpha zinc fingers"/>
    <property type="match status" value="1"/>
</dbReference>
<proteinExistence type="predicted"/>
<dbReference type="AlphaFoldDB" id="A0AAN6XT57"/>
<name>A0AAN6XT57_9PEZI</name>
<reference evidence="3" key="1">
    <citation type="journal article" date="2023" name="Mol. Phylogenet. Evol.">
        <title>Genome-scale phylogeny and comparative genomics of the fungal order Sordariales.</title>
        <authorList>
            <person name="Hensen N."/>
            <person name="Bonometti L."/>
            <person name="Westerberg I."/>
            <person name="Brannstrom I.O."/>
            <person name="Guillou S."/>
            <person name="Cros-Aarteil S."/>
            <person name="Calhoun S."/>
            <person name="Haridas S."/>
            <person name="Kuo A."/>
            <person name="Mondo S."/>
            <person name="Pangilinan J."/>
            <person name="Riley R."/>
            <person name="LaButti K."/>
            <person name="Andreopoulos B."/>
            <person name="Lipzen A."/>
            <person name="Chen C."/>
            <person name="Yan M."/>
            <person name="Daum C."/>
            <person name="Ng V."/>
            <person name="Clum A."/>
            <person name="Steindorff A."/>
            <person name="Ohm R.A."/>
            <person name="Martin F."/>
            <person name="Silar P."/>
            <person name="Natvig D.O."/>
            <person name="Lalanne C."/>
            <person name="Gautier V."/>
            <person name="Ament-Velasquez S.L."/>
            <person name="Kruys A."/>
            <person name="Hutchinson M.I."/>
            <person name="Powell A.J."/>
            <person name="Barry K."/>
            <person name="Miller A.N."/>
            <person name="Grigoriev I.V."/>
            <person name="Debuchy R."/>
            <person name="Gladieux P."/>
            <person name="Hiltunen Thoren M."/>
            <person name="Johannesson H."/>
        </authorList>
    </citation>
    <scope>NUCLEOTIDE SEQUENCE</scope>
    <source>
        <strain evidence="3">PSN293</strain>
    </source>
</reference>
<protein>
    <recommendedName>
        <fullName evidence="2">C2H2-type domain-containing protein</fullName>
    </recommendedName>
</protein>
<sequence>MPPNTAGRPSIPPVECTVCGKPFSRKNELGRHRRNVHAQATVKYSCTMPRCSSQYGRPDNLLKHMR</sequence>
<comment type="caution">
    <text evidence="3">The sequence shown here is derived from an EMBL/GenBank/DDBJ whole genome shotgun (WGS) entry which is preliminary data.</text>
</comment>
<keyword evidence="1" id="KW-0862">Zinc</keyword>
<dbReference type="InterPro" id="IPR013087">
    <property type="entry name" value="Znf_C2H2_type"/>
</dbReference>
<gene>
    <name evidence="3" type="ORF">QBC37DRAFT_301427</name>
</gene>
<accession>A0AAN6XT57</accession>
<evidence type="ECO:0000313" key="3">
    <source>
        <dbReference type="EMBL" id="KAK4206126.1"/>
    </source>
</evidence>
<evidence type="ECO:0000259" key="2">
    <source>
        <dbReference type="PROSITE" id="PS50157"/>
    </source>
</evidence>
<reference evidence="3" key="2">
    <citation type="submission" date="2023-05" db="EMBL/GenBank/DDBJ databases">
        <authorList>
            <consortium name="Lawrence Berkeley National Laboratory"/>
            <person name="Steindorff A."/>
            <person name="Hensen N."/>
            <person name="Bonometti L."/>
            <person name="Westerberg I."/>
            <person name="Brannstrom I.O."/>
            <person name="Guillou S."/>
            <person name="Cros-Aarteil S."/>
            <person name="Calhoun S."/>
            <person name="Haridas S."/>
            <person name="Kuo A."/>
            <person name="Mondo S."/>
            <person name="Pangilinan J."/>
            <person name="Riley R."/>
            <person name="Labutti K."/>
            <person name="Andreopoulos B."/>
            <person name="Lipzen A."/>
            <person name="Chen C."/>
            <person name="Yanf M."/>
            <person name="Daum C."/>
            <person name="Ng V."/>
            <person name="Clum A."/>
            <person name="Ohm R."/>
            <person name="Martin F."/>
            <person name="Silar P."/>
            <person name="Natvig D."/>
            <person name="Lalanne C."/>
            <person name="Gautier V."/>
            <person name="Ament-Velasquez S.L."/>
            <person name="Kruys A."/>
            <person name="Hutchinson M.I."/>
            <person name="Powell A.J."/>
            <person name="Barry K."/>
            <person name="Miller A.N."/>
            <person name="Grigoriev I.V."/>
            <person name="Debuchy R."/>
            <person name="Gladieux P."/>
            <person name="Thoren M.H."/>
            <person name="Johannesson H."/>
        </authorList>
    </citation>
    <scope>NUCLEOTIDE SEQUENCE</scope>
    <source>
        <strain evidence="3">PSN293</strain>
    </source>
</reference>
<dbReference type="EMBL" id="MU858501">
    <property type="protein sequence ID" value="KAK4206126.1"/>
    <property type="molecule type" value="Genomic_DNA"/>
</dbReference>
<evidence type="ECO:0000256" key="1">
    <source>
        <dbReference type="PROSITE-ProRule" id="PRU00042"/>
    </source>
</evidence>
<dbReference type="InterPro" id="IPR036236">
    <property type="entry name" value="Znf_C2H2_sf"/>
</dbReference>
<feature type="domain" description="C2H2-type" evidence="2">
    <location>
        <begin position="14"/>
        <end position="38"/>
    </location>
</feature>
<feature type="domain" description="C2H2-type" evidence="2">
    <location>
        <begin position="44"/>
        <end position="66"/>
    </location>
</feature>
<organism evidence="3 4">
    <name type="scientific">Rhypophila decipiens</name>
    <dbReference type="NCBI Taxonomy" id="261697"/>
    <lineage>
        <taxon>Eukaryota</taxon>
        <taxon>Fungi</taxon>
        <taxon>Dikarya</taxon>
        <taxon>Ascomycota</taxon>
        <taxon>Pezizomycotina</taxon>
        <taxon>Sordariomycetes</taxon>
        <taxon>Sordariomycetidae</taxon>
        <taxon>Sordariales</taxon>
        <taxon>Naviculisporaceae</taxon>
        <taxon>Rhypophila</taxon>
    </lineage>
</organism>
<dbReference type="Proteomes" id="UP001301769">
    <property type="component" value="Unassembled WGS sequence"/>
</dbReference>
<dbReference type="GO" id="GO:0008270">
    <property type="term" value="F:zinc ion binding"/>
    <property type="evidence" value="ECO:0007669"/>
    <property type="project" value="UniProtKB-KW"/>
</dbReference>
<dbReference type="Pfam" id="PF00096">
    <property type="entry name" value="zf-C2H2"/>
    <property type="match status" value="1"/>
</dbReference>
<keyword evidence="1" id="KW-0863">Zinc-finger</keyword>
<evidence type="ECO:0000313" key="4">
    <source>
        <dbReference type="Proteomes" id="UP001301769"/>
    </source>
</evidence>
<keyword evidence="1" id="KW-0479">Metal-binding</keyword>
<dbReference type="PROSITE" id="PS00028">
    <property type="entry name" value="ZINC_FINGER_C2H2_1"/>
    <property type="match status" value="1"/>
</dbReference>
<feature type="non-terminal residue" evidence="3">
    <location>
        <position position="66"/>
    </location>
</feature>
<dbReference type="PROSITE" id="PS50157">
    <property type="entry name" value="ZINC_FINGER_C2H2_2"/>
    <property type="match status" value="2"/>
</dbReference>
<dbReference type="SMART" id="SM00355">
    <property type="entry name" value="ZnF_C2H2"/>
    <property type="match status" value="2"/>
</dbReference>